<organism evidence="4 5">
    <name type="scientific">Lactiplantibacillus plajomi</name>
    <dbReference type="NCBI Taxonomy" id="1457217"/>
    <lineage>
        <taxon>Bacteria</taxon>
        <taxon>Bacillati</taxon>
        <taxon>Bacillota</taxon>
        <taxon>Bacilli</taxon>
        <taxon>Lactobacillales</taxon>
        <taxon>Lactobacillaceae</taxon>
        <taxon>Lactiplantibacillus</taxon>
    </lineage>
</organism>
<dbReference type="InterPro" id="IPR058531">
    <property type="entry name" value="Baseplate_J_M"/>
</dbReference>
<reference evidence="4 5" key="1">
    <citation type="submission" date="2024-09" db="EMBL/GenBank/DDBJ databases">
        <authorList>
            <person name="Sun Q."/>
            <person name="Mori K."/>
        </authorList>
    </citation>
    <scope>NUCLEOTIDE SEQUENCE [LARGE SCALE GENOMIC DNA]</scope>
    <source>
        <strain evidence="4 5">TBRC 4575</strain>
    </source>
</reference>
<dbReference type="Pfam" id="PF26079">
    <property type="entry name" value="Baseplate_J_C"/>
    <property type="match status" value="1"/>
</dbReference>
<dbReference type="EMBL" id="JBHLUK010000014">
    <property type="protein sequence ID" value="MFC0423091.1"/>
    <property type="molecule type" value="Genomic_DNA"/>
</dbReference>
<dbReference type="InterPro" id="IPR052399">
    <property type="entry name" value="Phage_Baseplate_Assmbl_Protein"/>
</dbReference>
<comment type="similarity">
    <text evidence="1">Belongs to the Mu gp47/PBSX XkdT family.</text>
</comment>
<keyword evidence="5" id="KW-1185">Reference proteome</keyword>
<evidence type="ECO:0000256" key="1">
    <source>
        <dbReference type="ARBA" id="ARBA00038087"/>
    </source>
</evidence>
<evidence type="ECO:0000313" key="4">
    <source>
        <dbReference type="EMBL" id="MFC0423091.1"/>
    </source>
</evidence>
<evidence type="ECO:0000259" key="2">
    <source>
        <dbReference type="Pfam" id="PF26078"/>
    </source>
</evidence>
<name>A0ABV6K137_9LACO</name>
<protein>
    <submittedName>
        <fullName evidence="4">Baseplate J/gp47 family protein</fullName>
    </submittedName>
</protein>
<dbReference type="InterPro" id="IPR058530">
    <property type="entry name" value="Baseplate_J-like_C"/>
</dbReference>
<comment type="caution">
    <text evidence="4">The sequence shown here is derived from an EMBL/GenBank/DDBJ whole genome shotgun (WGS) entry which is preliminary data.</text>
</comment>
<proteinExistence type="inferred from homology"/>
<dbReference type="Proteomes" id="UP001589855">
    <property type="component" value="Unassembled WGS sequence"/>
</dbReference>
<feature type="domain" description="Baseplate J-like central" evidence="2">
    <location>
        <begin position="194"/>
        <end position="274"/>
    </location>
</feature>
<dbReference type="RefSeq" id="WP_137645856.1">
    <property type="nucleotide sequence ID" value="NZ_BAABRM010000026.1"/>
</dbReference>
<evidence type="ECO:0000313" key="5">
    <source>
        <dbReference type="Proteomes" id="UP001589855"/>
    </source>
</evidence>
<dbReference type="Pfam" id="PF26078">
    <property type="entry name" value="Baseplate_J_M"/>
    <property type="match status" value="1"/>
</dbReference>
<gene>
    <name evidence="4" type="ORF">ACFFGS_02850</name>
</gene>
<accession>A0ABV6K137</accession>
<feature type="domain" description="Baseplate J-like C-terminal" evidence="3">
    <location>
        <begin position="280"/>
        <end position="381"/>
    </location>
</feature>
<sequence length="382" mass="40857">MNPEQLIEQIEAQDFDYYMDKALANVPDTVDKREGSIIYDALGPACMALAESSMSLATVVRQTYTATAQGEFLDYRAAEKGTARQTATATQVSAKFTDSDGQPVTSVVVGDRFASLGDEPIFYQVTELTGEGSALLTAETAGSGSNGYRGQILPVTPNDSLSWAEITDVPVPARDAETDDHLRERLLSPDTYNAYGGNVADYVAILSKIDDVGAGQVYPAWQGGGTVKLVILDNDLRAASKELLATVKNSIDPDEVTGQGYGLAPIGHKVTVVAPTELSVDVTTTVEVDSQITIKAVQAQVEAGIADYFQKRRQDWDDVNTATGRGYKLTLYRAQILSEILKVEGVVNASMPKLNGKDADVDLVFTNSVSQLPVVGMVTLNG</sequence>
<dbReference type="PANTHER" id="PTHR37829">
    <property type="entry name" value="PHAGE-LIKE ELEMENT PBSX PROTEIN XKDT"/>
    <property type="match status" value="1"/>
</dbReference>
<evidence type="ECO:0000259" key="3">
    <source>
        <dbReference type="Pfam" id="PF26079"/>
    </source>
</evidence>
<dbReference type="PANTHER" id="PTHR37829:SF3">
    <property type="entry name" value="PROTEIN JAYE-RELATED"/>
    <property type="match status" value="1"/>
</dbReference>